<sequence>MRANTYPTVETIRFGPRGDECRYCAQTVVKDGPGYRHTTTGQYRCDPSSRAAKEARLSDNLIRR</sequence>
<name>A0A1H5MAN5_RHOJO</name>
<dbReference type="EMBL" id="FNTL01000005">
    <property type="protein sequence ID" value="SEE86386.1"/>
    <property type="molecule type" value="Genomic_DNA"/>
</dbReference>
<reference evidence="3" key="1">
    <citation type="submission" date="2016-10" db="EMBL/GenBank/DDBJ databases">
        <authorList>
            <person name="Varghese N."/>
        </authorList>
    </citation>
    <scope>NUCLEOTIDE SEQUENCE [LARGE SCALE GENOMIC DNA]</scope>
    <source>
        <strain evidence="3">DSM 44719</strain>
    </source>
</reference>
<feature type="compositionally biased region" description="Basic and acidic residues" evidence="1">
    <location>
        <begin position="51"/>
        <end position="64"/>
    </location>
</feature>
<organism evidence="2 3">
    <name type="scientific">Rhodococcus jostii</name>
    <dbReference type="NCBI Taxonomy" id="132919"/>
    <lineage>
        <taxon>Bacteria</taxon>
        <taxon>Bacillati</taxon>
        <taxon>Actinomycetota</taxon>
        <taxon>Actinomycetes</taxon>
        <taxon>Mycobacteriales</taxon>
        <taxon>Nocardiaceae</taxon>
        <taxon>Rhodococcus</taxon>
    </lineage>
</organism>
<evidence type="ECO:0000313" key="3">
    <source>
        <dbReference type="Proteomes" id="UP000183407"/>
    </source>
</evidence>
<dbReference type="OrthoDB" id="4466605at2"/>
<gene>
    <name evidence="2" type="ORF">SAMN04490220_8808</name>
</gene>
<evidence type="ECO:0000256" key="1">
    <source>
        <dbReference type="SAM" id="MobiDB-lite"/>
    </source>
</evidence>
<evidence type="ECO:0000313" key="2">
    <source>
        <dbReference type="EMBL" id="SEE86386.1"/>
    </source>
</evidence>
<accession>A0A1H5MAN5</accession>
<proteinExistence type="predicted"/>
<dbReference type="Proteomes" id="UP000183407">
    <property type="component" value="Unassembled WGS sequence"/>
</dbReference>
<feature type="region of interest" description="Disordered" evidence="1">
    <location>
        <begin position="40"/>
        <end position="64"/>
    </location>
</feature>
<protein>
    <submittedName>
        <fullName evidence="2">Uncharacterized protein</fullName>
    </submittedName>
</protein>
<dbReference type="AlphaFoldDB" id="A0A1H5MAN5"/>